<proteinExistence type="predicted"/>
<dbReference type="RefSeq" id="XP_066067922.1">
    <property type="nucleotide sequence ID" value="XM_066211825.1"/>
</dbReference>
<protein>
    <submittedName>
        <fullName evidence="1">Uncharacterized protein</fullName>
    </submittedName>
</protein>
<dbReference type="KEGG" id="cdep:91086611"/>
<accession>A0A1E3IAL1</accession>
<dbReference type="Proteomes" id="UP000094043">
    <property type="component" value="Chromosome 3"/>
</dbReference>
<keyword evidence="2" id="KW-1185">Reference proteome</keyword>
<gene>
    <name evidence="1" type="ORF">L203_102399</name>
</gene>
<dbReference type="EMBL" id="CP143786">
    <property type="protein sequence ID" value="WVN87222.1"/>
    <property type="molecule type" value="Genomic_DNA"/>
</dbReference>
<organism evidence="1 2">
    <name type="scientific">Cryptococcus depauperatus CBS 7841</name>
    <dbReference type="NCBI Taxonomy" id="1295531"/>
    <lineage>
        <taxon>Eukaryota</taxon>
        <taxon>Fungi</taxon>
        <taxon>Dikarya</taxon>
        <taxon>Basidiomycota</taxon>
        <taxon>Agaricomycotina</taxon>
        <taxon>Tremellomycetes</taxon>
        <taxon>Tremellales</taxon>
        <taxon>Cryptococcaceae</taxon>
        <taxon>Cryptococcus</taxon>
    </lineage>
</organism>
<evidence type="ECO:0000313" key="1">
    <source>
        <dbReference type="EMBL" id="WVN87222.1"/>
    </source>
</evidence>
<reference evidence="1" key="2">
    <citation type="journal article" date="2022" name="Elife">
        <title>Obligate sexual reproduction of a homothallic fungus closely related to the Cryptococcus pathogenic species complex.</title>
        <authorList>
            <person name="Passer A.R."/>
            <person name="Clancey S.A."/>
            <person name="Shea T."/>
            <person name="David-Palma M."/>
            <person name="Averette A.F."/>
            <person name="Boekhout T."/>
            <person name="Porcel B.M."/>
            <person name="Nowrousian M."/>
            <person name="Cuomo C.A."/>
            <person name="Sun S."/>
            <person name="Heitman J."/>
            <person name="Coelho M.A."/>
        </authorList>
    </citation>
    <scope>NUCLEOTIDE SEQUENCE</scope>
    <source>
        <strain evidence="1">CBS 7841</strain>
    </source>
</reference>
<dbReference type="AlphaFoldDB" id="A0A1E3IAL1"/>
<dbReference type="GeneID" id="91086611"/>
<sequence length="70" mass="7794">MPQVSEMSGRSETSARVWFLFTTAPTSIDGSRKYYLQVEYTAEETRLSGCAGYTFGDNVTKEANDLAKND</sequence>
<name>A0A1E3IAL1_9TREE</name>
<reference evidence="1" key="1">
    <citation type="submission" date="2016-06" db="EMBL/GenBank/DDBJ databases">
        <authorList>
            <person name="Cuomo C."/>
            <person name="Litvintseva A."/>
            <person name="Heitman J."/>
            <person name="Chen Y."/>
            <person name="Sun S."/>
            <person name="Springer D."/>
            <person name="Dromer F."/>
            <person name="Young S."/>
            <person name="Zeng Q."/>
            <person name="Chapman S."/>
            <person name="Gujja S."/>
            <person name="Saif S."/>
            <person name="Birren B."/>
        </authorList>
    </citation>
    <scope>NUCLEOTIDE SEQUENCE</scope>
    <source>
        <strain evidence="1">CBS 7841</strain>
    </source>
</reference>
<evidence type="ECO:0000313" key="2">
    <source>
        <dbReference type="Proteomes" id="UP000094043"/>
    </source>
</evidence>
<dbReference type="VEuPathDB" id="FungiDB:L203_04857"/>
<reference evidence="1" key="3">
    <citation type="submission" date="2024-01" db="EMBL/GenBank/DDBJ databases">
        <authorList>
            <person name="Coelho M.A."/>
            <person name="David-Palma M."/>
            <person name="Shea T."/>
            <person name="Sun S."/>
            <person name="Cuomo C.A."/>
            <person name="Heitman J."/>
        </authorList>
    </citation>
    <scope>NUCLEOTIDE SEQUENCE</scope>
    <source>
        <strain evidence="1">CBS 7841</strain>
    </source>
</reference>